<dbReference type="InterPro" id="IPR000529">
    <property type="entry name" value="Ribosomal_bS6"/>
</dbReference>
<gene>
    <name evidence="1" type="ORF">PSON_ATCC_30995.1.T0440003</name>
    <name evidence="2" type="ORF">PSON_ATCC_30995.1.T0480002</name>
</gene>
<dbReference type="Pfam" id="PF01250">
    <property type="entry name" value="Ribosomal_S6"/>
    <property type="match status" value="1"/>
</dbReference>
<sequence>MPLYELIAICRCSQAQGTAAAIRQLSVLIFQGGGNIRNVRILGDRILSKQIIGNDGFRHLIGRYVSVLYDGHPSKFRSVLKGGEKSFEIFRLQHFRVKDFIPEAVRFTKPFEEEAPFVKNSSIQTYDYGRALQILREEKQKLS</sequence>
<keyword evidence="3" id="KW-1185">Reference proteome</keyword>
<dbReference type="EMBL" id="CAJJDN010000044">
    <property type="protein sequence ID" value="CAD8082699.1"/>
    <property type="molecule type" value="Genomic_DNA"/>
</dbReference>
<dbReference type="Proteomes" id="UP000692954">
    <property type="component" value="Unassembled WGS sequence"/>
</dbReference>
<protein>
    <submittedName>
        <fullName evidence="2">Uncharacterized protein</fullName>
    </submittedName>
</protein>
<reference evidence="2" key="1">
    <citation type="submission" date="2021-01" db="EMBL/GenBank/DDBJ databases">
        <authorList>
            <consortium name="Genoscope - CEA"/>
            <person name="William W."/>
        </authorList>
    </citation>
    <scope>NUCLEOTIDE SEQUENCE</scope>
</reference>
<comment type="caution">
    <text evidence="2">The sequence shown here is derived from an EMBL/GenBank/DDBJ whole genome shotgun (WGS) entry which is preliminary data.</text>
</comment>
<evidence type="ECO:0000313" key="3">
    <source>
        <dbReference type="Proteomes" id="UP000692954"/>
    </source>
</evidence>
<organism evidence="2 3">
    <name type="scientific">Paramecium sonneborni</name>
    <dbReference type="NCBI Taxonomy" id="65129"/>
    <lineage>
        <taxon>Eukaryota</taxon>
        <taxon>Sar</taxon>
        <taxon>Alveolata</taxon>
        <taxon>Ciliophora</taxon>
        <taxon>Intramacronucleata</taxon>
        <taxon>Oligohymenophorea</taxon>
        <taxon>Peniculida</taxon>
        <taxon>Parameciidae</taxon>
        <taxon>Paramecium</taxon>
    </lineage>
</organism>
<name>A0A8S1N0K9_9CILI</name>
<proteinExistence type="predicted"/>
<dbReference type="OrthoDB" id="268530at2759"/>
<dbReference type="AlphaFoldDB" id="A0A8S1N0K9"/>
<dbReference type="EMBL" id="CAJJDN010000048">
    <property type="protein sequence ID" value="CAD8085152.1"/>
    <property type="molecule type" value="Genomic_DNA"/>
</dbReference>
<evidence type="ECO:0000313" key="2">
    <source>
        <dbReference type="EMBL" id="CAD8085152.1"/>
    </source>
</evidence>
<evidence type="ECO:0000313" key="1">
    <source>
        <dbReference type="EMBL" id="CAD8082699.1"/>
    </source>
</evidence>
<accession>A0A8S1N0K9</accession>